<name>H6LD61_ACEWD</name>
<gene>
    <name evidence="1" type="ordered locus">Awo_c11160</name>
</gene>
<dbReference type="HOGENOM" id="CLU_603723_0_0_9"/>
<evidence type="ECO:0000313" key="2">
    <source>
        <dbReference type="Proteomes" id="UP000007177"/>
    </source>
</evidence>
<sequence>MIKRLVPEKAKNLLLYSEVTKDYPFLIEYLKNCAQFNDDQNMEFYSMHKNFFDNILTSVIEQAKSEWETKKLNSIKIYERKDRKICQICNYTPLINVCTIENRLNKNCLEVGLDCVEEYRILGYENNDNILKSQKKVLRQSLLNESIPGIGKELRTWNHLINNEDQMVLKRSLIENYCLLKEQADAYYYRFLKPSVSNKEAKELILKLKDILVKKETEVQKINDYVEKRRDNPLFPSQRIFSSIDTQGKEWLLEEGSITPKTLFRINNNECIRKIFKSKESFFKRHYVELIGASYDNGVEVKLYSNKNINLNCDYRQFCYKFGKSMFEEKSLLGKDFEDQIIEIGTISDQEEDETAIWRMSEILHREYRYKIASIFYDFNDVYIVDHNLYSPDIPDQDLNEIKAYYQVKRNEISEIAKKILFEKLTINGAFSEIKSKLKNPMSKADYNYLIGERQKQKY</sequence>
<keyword evidence="2" id="KW-1185">Reference proteome</keyword>
<dbReference type="EMBL" id="CP002987">
    <property type="protein sequence ID" value="AFA47900.1"/>
    <property type="molecule type" value="Genomic_DNA"/>
</dbReference>
<dbReference type="OrthoDB" id="1776302at2"/>
<dbReference type="Proteomes" id="UP000007177">
    <property type="component" value="Chromosome"/>
</dbReference>
<dbReference type="STRING" id="931626.Awo_c11160"/>
<dbReference type="AlphaFoldDB" id="H6LD61"/>
<dbReference type="KEGG" id="awo:Awo_c11160"/>
<reference evidence="1 2" key="2">
    <citation type="journal article" date="2012" name="PLoS ONE">
        <title>An ancient pathway combining carbon dioxide fixation with the generation and utilization of a sodium ion gradient for ATP synthesis.</title>
        <authorList>
            <person name="Poehlein A."/>
            <person name="Schmidt S."/>
            <person name="Kaster A.K."/>
            <person name="Goenrich M."/>
            <person name="Vollmers J."/>
            <person name="Thurmer A."/>
            <person name="Bertsch J."/>
            <person name="Schuchmann K."/>
            <person name="Voigt B."/>
            <person name="Hecker M."/>
            <person name="Daniel R."/>
            <person name="Thauer R.K."/>
            <person name="Gottschalk G."/>
            <person name="Muller V."/>
        </authorList>
    </citation>
    <scope>NUCLEOTIDE SEQUENCE [LARGE SCALE GENOMIC DNA]</scope>
    <source>
        <strain evidence="2">ATCC 29683 / DSM 1030 / JCM 2381 / KCTC 1655 / WB1</strain>
    </source>
</reference>
<dbReference type="eggNOG" id="ENOG5032R2U">
    <property type="taxonomic scope" value="Bacteria"/>
</dbReference>
<proteinExistence type="predicted"/>
<accession>H6LD61</accession>
<organism evidence="1 2">
    <name type="scientific">Acetobacterium woodii (strain ATCC 29683 / DSM 1030 / JCM 2381 / KCTC 1655 / WB1)</name>
    <dbReference type="NCBI Taxonomy" id="931626"/>
    <lineage>
        <taxon>Bacteria</taxon>
        <taxon>Bacillati</taxon>
        <taxon>Bacillota</taxon>
        <taxon>Clostridia</taxon>
        <taxon>Eubacteriales</taxon>
        <taxon>Eubacteriaceae</taxon>
        <taxon>Acetobacterium</taxon>
    </lineage>
</organism>
<reference evidence="2" key="1">
    <citation type="submission" date="2011-07" db="EMBL/GenBank/DDBJ databases">
        <title>Complete genome sequence of Acetobacterium woodii.</title>
        <authorList>
            <person name="Poehlein A."/>
            <person name="Schmidt S."/>
            <person name="Kaster A.-K."/>
            <person name="Goenrich M."/>
            <person name="Vollmers J."/>
            <person name="Thuermer A."/>
            <person name="Gottschalk G."/>
            <person name="Thauer R.K."/>
            <person name="Daniel R."/>
            <person name="Mueller V."/>
        </authorList>
    </citation>
    <scope>NUCLEOTIDE SEQUENCE [LARGE SCALE GENOMIC DNA]</scope>
    <source>
        <strain evidence="2">ATCC 29683 / DSM 1030 / JCM 2381 / KCTC 1655 / WB1</strain>
    </source>
</reference>
<protein>
    <submittedName>
        <fullName evidence="1">Uncharacterized protein</fullName>
    </submittedName>
</protein>
<evidence type="ECO:0000313" key="1">
    <source>
        <dbReference type="EMBL" id="AFA47900.1"/>
    </source>
</evidence>
<dbReference type="RefSeq" id="WP_014355503.1">
    <property type="nucleotide sequence ID" value="NC_016894.1"/>
</dbReference>